<dbReference type="EMBL" id="CH473952">
    <property type="protein sequence ID" value="EDL81857.1"/>
    <property type="molecule type" value="Genomic_DNA"/>
</dbReference>
<protein>
    <submittedName>
        <fullName evidence="1">RCG28831</fullName>
    </submittedName>
</protein>
<organism evidence="1 2">
    <name type="scientific">Rattus norvegicus</name>
    <name type="common">Rat</name>
    <dbReference type="NCBI Taxonomy" id="10116"/>
    <lineage>
        <taxon>Eukaryota</taxon>
        <taxon>Metazoa</taxon>
        <taxon>Chordata</taxon>
        <taxon>Craniata</taxon>
        <taxon>Vertebrata</taxon>
        <taxon>Euteleostomi</taxon>
        <taxon>Mammalia</taxon>
        <taxon>Eutheria</taxon>
        <taxon>Euarchontoglires</taxon>
        <taxon>Glires</taxon>
        <taxon>Rodentia</taxon>
        <taxon>Myomorpha</taxon>
        <taxon>Muroidea</taxon>
        <taxon>Muridae</taxon>
        <taxon>Murinae</taxon>
        <taxon>Rattus</taxon>
    </lineage>
</organism>
<evidence type="ECO:0000313" key="1">
    <source>
        <dbReference type="EMBL" id="EDL81857.1"/>
    </source>
</evidence>
<proteinExistence type="predicted"/>
<gene>
    <name evidence="1" type="ORF">rCG_28831</name>
</gene>
<reference evidence="2" key="1">
    <citation type="submission" date="2005-09" db="EMBL/GenBank/DDBJ databases">
        <authorList>
            <person name="Mural R.J."/>
            <person name="Li P.W."/>
            <person name="Adams M.D."/>
            <person name="Amanatides P.G."/>
            <person name="Baden-Tillson H."/>
            <person name="Barnstead M."/>
            <person name="Chin S.H."/>
            <person name="Dew I."/>
            <person name="Evans C.A."/>
            <person name="Ferriera S."/>
            <person name="Flanigan M."/>
            <person name="Fosler C."/>
            <person name="Glodek A."/>
            <person name="Gu Z."/>
            <person name="Holt R.A."/>
            <person name="Jennings D."/>
            <person name="Kraft C.L."/>
            <person name="Lu F."/>
            <person name="Nguyen T."/>
            <person name="Nusskern D.R."/>
            <person name="Pfannkoch C.M."/>
            <person name="Sitter C."/>
            <person name="Sutton G.G."/>
            <person name="Venter J.C."/>
            <person name="Wang Z."/>
            <person name="Woodage T."/>
            <person name="Zheng X.H."/>
            <person name="Zhong F."/>
        </authorList>
    </citation>
    <scope>NUCLEOTIDE SEQUENCE [LARGE SCALE GENOMIC DNA]</scope>
    <source>
        <strain>BN</strain>
        <strain evidence="2">Sprague-Dawley</strain>
    </source>
</reference>
<name>A6HUS0_RAT</name>
<evidence type="ECO:0000313" key="2">
    <source>
        <dbReference type="Proteomes" id="UP000234681"/>
    </source>
</evidence>
<dbReference type="Proteomes" id="UP000234681">
    <property type="component" value="Chromosome 2"/>
</dbReference>
<accession>A6HUS0</accession>
<dbReference type="AlphaFoldDB" id="A6HUS0"/>
<sequence>MKMASHLGTFNFRAIIVFTATSKQNGGFSVYDFIRLMESQTVNTEYVYYFTRLHSSLSKYA</sequence>